<evidence type="ECO:0000313" key="1">
    <source>
        <dbReference type="EMBL" id="QJA64211.1"/>
    </source>
</evidence>
<organism evidence="1">
    <name type="scientific">viral metagenome</name>
    <dbReference type="NCBI Taxonomy" id="1070528"/>
    <lineage>
        <taxon>unclassified sequences</taxon>
        <taxon>metagenomes</taxon>
        <taxon>organismal metagenomes</taxon>
    </lineage>
</organism>
<protein>
    <submittedName>
        <fullName evidence="1">Uncharacterized protein</fullName>
    </submittedName>
</protein>
<sequence>MNLLCLFKHNLVYYHRLGKMQAAIEIELNSGDTKTIKPRPMKMWRKCLRCGRRWLVK</sequence>
<accession>A0A6M3J4Y2</accession>
<dbReference type="EMBL" id="MT141515">
    <property type="protein sequence ID" value="QJA64211.1"/>
    <property type="molecule type" value="Genomic_DNA"/>
</dbReference>
<proteinExistence type="predicted"/>
<gene>
    <name evidence="2" type="ORF">MM415A00310_0018</name>
    <name evidence="1" type="ORF">MM415B00528_0018</name>
</gene>
<dbReference type="AlphaFoldDB" id="A0A6M3J4Y2"/>
<evidence type="ECO:0000313" key="2">
    <source>
        <dbReference type="EMBL" id="QJA83138.1"/>
    </source>
</evidence>
<dbReference type="EMBL" id="MT142504">
    <property type="protein sequence ID" value="QJA83138.1"/>
    <property type="molecule type" value="Genomic_DNA"/>
</dbReference>
<reference evidence="1" key="1">
    <citation type="submission" date="2020-03" db="EMBL/GenBank/DDBJ databases">
        <title>The deep terrestrial virosphere.</title>
        <authorList>
            <person name="Holmfeldt K."/>
            <person name="Nilsson E."/>
            <person name="Simone D."/>
            <person name="Lopez-Fernandez M."/>
            <person name="Wu X."/>
            <person name="de Brujin I."/>
            <person name="Lundin D."/>
            <person name="Andersson A."/>
            <person name="Bertilsson S."/>
            <person name="Dopson M."/>
        </authorList>
    </citation>
    <scope>NUCLEOTIDE SEQUENCE</scope>
    <source>
        <strain evidence="2">MM415A00310</strain>
        <strain evidence="1">MM415B00528</strain>
    </source>
</reference>
<name>A0A6M3J4Y2_9ZZZZ</name>